<proteinExistence type="predicted"/>
<feature type="non-terminal residue" evidence="1">
    <location>
        <position position="1"/>
    </location>
</feature>
<reference evidence="2" key="1">
    <citation type="submission" date="2021-01" db="EMBL/GenBank/DDBJ databases">
        <title>Caligus Genome Assembly.</title>
        <authorList>
            <person name="Gallardo-Escarate C."/>
        </authorList>
    </citation>
    <scope>NUCLEOTIDE SEQUENCE [LARGE SCALE GENOMIC DNA]</scope>
</reference>
<accession>A0A7T8KH34</accession>
<name>A0A7T8KH34_CALRO</name>
<keyword evidence="2" id="KW-1185">Reference proteome</keyword>
<dbReference type="AlphaFoldDB" id="A0A7T8KH34"/>
<dbReference type="Proteomes" id="UP000595437">
    <property type="component" value="Chromosome 1"/>
</dbReference>
<dbReference type="EMBL" id="CP045890">
    <property type="protein sequence ID" value="QQP55769.1"/>
    <property type="molecule type" value="Genomic_DNA"/>
</dbReference>
<protein>
    <submittedName>
        <fullName evidence="1">Uncharacterized protein</fullName>
    </submittedName>
</protein>
<organism evidence="1 2">
    <name type="scientific">Caligus rogercresseyi</name>
    <name type="common">Sea louse</name>
    <dbReference type="NCBI Taxonomy" id="217165"/>
    <lineage>
        <taxon>Eukaryota</taxon>
        <taxon>Metazoa</taxon>
        <taxon>Ecdysozoa</taxon>
        <taxon>Arthropoda</taxon>
        <taxon>Crustacea</taxon>
        <taxon>Multicrustacea</taxon>
        <taxon>Hexanauplia</taxon>
        <taxon>Copepoda</taxon>
        <taxon>Siphonostomatoida</taxon>
        <taxon>Caligidae</taxon>
        <taxon>Caligus</taxon>
    </lineage>
</organism>
<sequence>PEIPFGPPIPFYIGLSNLKNQDVRRAYHKNVKQKPPSEIVKRKLHKLDESKNVSSLCPQIIMKNPFSDSRQKCLRYRLATSSLFMSKSKIHSEHQLCHWCGREKETLFHFFYFCPSIIPVIKSVEEKIQRTYGEHLEPPDWLISTSPNYENASQIEFIISKVQGVLYASRVKGNPLPIGLDKFVERYISLLGRINY</sequence>
<gene>
    <name evidence="1" type="ORF">FKW44_000214</name>
</gene>
<evidence type="ECO:0000313" key="1">
    <source>
        <dbReference type="EMBL" id="QQP55769.1"/>
    </source>
</evidence>
<evidence type="ECO:0000313" key="2">
    <source>
        <dbReference type="Proteomes" id="UP000595437"/>
    </source>
</evidence>